<dbReference type="eggNOG" id="COG3311">
    <property type="taxonomic scope" value="Bacteria"/>
</dbReference>
<organism evidence="1 2">
    <name type="scientific">Acinetobacter variabilis</name>
    <dbReference type="NCBI Taxonomy" id="70346"/>
    <lineage>
        <taxon>Bacteria</taxon>
        <taxon>Pseudomonadati</taxon>
        <taxon>Pseudomonadota</taxon>
        <taxon>Gammaproteobacteria</taxon>
        <taxon>Moraxellales</taxon>
        <taxon>Moraxellaceae</taxon>
        <taxon>Acinetobacter</taxon>
    </lineage>
</organism>
<accession>N8VII1</accession>
<dbReference type="AlphaFoldDB" id="N8VII1"/>
<keyword evidence="2" id="KW-1185">Reference proteome</keyword>
<comment type="caution">
    <text evidence="1">The sequence shown here is derived from an EMBL/GenBank/DDBJ whole genome shotgun (WGS) entry which is preliminary data.</text>
</comment>
<dbReference type="Proteomes" id="UP000013070">
    <property type="component" value="Unassembled WGS sequence"/>
</dbReference>
<proteinExistence type="predicted"/>
<name>N8VII1_9GAMM</name>
<evidence type="ECO:0000313" key="2">
    <source>
        <dbReference type="Proteomes" id="UP000013070"/>
    </source>
</evidence>
<dbReference type="Gene3D" id="1.10.238.160">
    <property type="match status" value="1"/>
</dbReference>
<dbReference type="RefSeq" id="WP_004782829.1">
    <property type="nucleotide sequence ID" value="NZ_KB849403.1"/>
</dbReference>
<dbReference type="PATRIC" id="fig|1217710.3.peg.1592"/>
<gene>
    <name evidence="1" type="ORF">F969_01684</name>
</gene>
<reference evidence="1 2" key="1">
    <citation type="submission" date="2013-02" db="EMBL/GenBank/DDBJ databases">
        <title>The Genome Sequence of Acinetobacter sp. NIPH 899.</title>
        <authorList>
            <consortium name="The Broad Institute Genome Sequencing Platform"/>
            <consortium name="The Broad Institute Genome Sequencing Center for Infectious Disease"/>
            <person name="Cerqueira G."/>
            <person name="Feldgarden M."/>
            <person name="Courvalin P."/>
            <person name="Perichon B."/>
            <person name="Grillot-Courvalin C."/>
            <person name="Clermont D."/>
            <person name="Rocha E."/>
            <person name="Yoon E.-J."/>
            <person name="Nemec A."/>
            <person name="Walker B."/>
            <person name="Young S.K."/>
            <person name="Zeng Q."/>
            <person name="Gargeya S."/>
            <person name="Fitzgerald M."/>
            <person name="Haas B."/>
            <person name="Abouelleil A."/>
            <person name="Alvarado L."/>
            <person name="Arachchi H.M."/>
            <person name="Berlin A.M."/>
            <person name="Chapman S.B."/>
            <person name="Dewar J."/>
            <person name="Goldberg J."/>
            <person name="Griggs A."/>
            <person name="Gujja S."/>
            <person name="Hansen M."/>
            <person name="Howarth C."/>
            <person name="Imamovic A."/>
            <person name="Larimer J."/>
            <person name="McCowan C."/>
            <person name="Murphy C."/>
            <person name="Neiman D."/>
            <person name="Pearson M."/>
            <person name="Priest M."/>
            <person name="Roberts A."/>
            <person name="Saif S."/>
            <person name="Shea T."/>
            <person name="Sisk P."/>
            <person name="Sykes S."/>
            <person name="Wortman J."/>
            <person name="Nusbaum C."/>
            <person name="Birren B."/>
        </authorList>
    </citation>
    <scope>NUCLEOTIDE SEQUENCE [LARGE SCALE GENOMIC DNA]</scope>
    <source>
        <strain evidence="1 2">NIPH 899</strain>
    </source>
</reference>
<sequence length="88" mass="10028">MSIAKLYRVKDLVNYPARAGKVYVDRSGRTRTLSHRNATTGLLNISESMLWKLIKRGDFPAPTYITASMPTWSEDQINQWIASKNRAV</sequence>
<evidence type="ECO:0000313" key="1">
    <source>
        <dbReference type="EMBL" id="ENU99365.1"/>
    </source>
</evidence>
<evidence type="ECO:0008006" key="3">
    <source>
        <dbReference type="Google" id="ProtNLM"/>
    </source>
</evidence>
<dbReference type="HOGENOM" id="CLU_140176_11_0_6"/>
<protein>
    <recommendedName>
        <fullName evidence="3">AlpA family transcriptional regulator</fullName>
    </recommendedName>
</protein>
<dbReference type="EMBL" id="APPE01000051">
    <property type="protein sequence ID" value="ENU99365.1"/>
    <property type="molecule type" value="Genomic_DNA"/>
</dbReference>